<evidence type="ECO:0000313" key="4">
    <source>
        <dbReference type="Proteomes" id="UP000812270"/>
    </source>
</evidence>
<comment type="caution">
    <text evidence="3">The sequence shown here is derived from an EMBL/GenBank/DDBJ whole genome shotgun (WGS) entry which is preliminary data.</text>
</comment>
<accession>A0A9E2S829</accession>
<sequence>MTKKYRILETIRQGQIGGGESHLLSLVENLDKSIFEPVVLSFTPGPMIDRLKEMGIQTHVIYTEKPFDMSKWKQVKTFVESENIQLVHAHGTRANSNVYWAAKKLNLPLVYTIHGWSFHDDQNPIVKKIRVLGEKVLTKKSDINISVAASNQATGKQYFKDFESVVINNGINQQKFNPDRALQDVREELHVPPSDTLVVFVARFIHQKQPLVLIRAFAKALQQKPSLKLLLVGDGDQKDEALQLVKTLGIEQQVIFQQFRQDVPEVLAAGDIYVLPSLWEGLPIALLEAMAMGKAIIATAADGTREVIQHNNNGILLPMENVEDNLAAAIVDLANDPDKRKKLGDAARATISERFSADKMTREIEKIYLKLLNA</sequence>
<dbReference type="InterPro" id="IPR028098">
    <property type="entry name" value="Glyco_trans_4-like_N"/>
</dbReference>
<proteinExistence type="predicted"/>
<organism evidence="3 4">
    <name type="scientific">Pinibacter aurantiacus</name>
    <dbReference type="NCBI Taxonomy" id="2851599"/>
    <lineage>
        <taxon>Bacteria</taxon>
        <taxon>Pseudomonadati</taxon>
        <taxon>Bacteroidota</taxon>
        <taxon>Chitinophagia</taxon>
        <taxon>Chitinophagales</taxon>
        <taxon>Chitinophagaceae</taxon>
        <taxon>Pinibacter</taxon>
    </lineage>
</organism>
<evidence type="ECO:0000313" key="3">
    <source>
        <dbReference type="EMBL" id="MBV4358283.1"/>
    </source>
</evidence>
<gene>
    <name evidence="3" type="ORF">KTO63_14050</name>
</gene>
<evidence type="ECO:0000259" key="1">
    <source>
        <dbReference type="Pfam" id="PF00534"/>
    </source>
</evidence>
<dbReference type="EMBL" id="JAHSPG010000011">
    <property type="protein sequence ID" value="MBV4358283.1"/>
    <property type="molecule type" value="Genomic_DNA"/>
</dbReference>
<evidence type="ECO:0000259" key="2">
    <source>
        <dbReference type="Pfam" id="PF13439"/>
    </source>
</evidence>
<dbReference type="PANTHER" id="PTHR12526:SF630">
    <property type="entry name" value="GLYCOSYLTRANSFERASE"/>
    <property type="match status" value="1"/>
</dbReference>
<dbReference type="AlphaFoldDB" id="A0A9E2S829"/>
<feature type="domain" description="Glycosyltransferase subfamily 4-like N-terminal" evidence="2">
    <location>
        <begin position="16"/>
        <end position="173"/>
    </location>
</feature>
<dbReference type="Proteomes" id="UP000812270">
    <property type="component" value="Unassembled WGS sequence"/>
</dbReference>
<dbReference type="Pfam" id="PF13439">
    <property type="entry name" value="Glyco_transf_4"/>
    <property type="match status" value="1"/>
</dbReference>
<feature type="domain" description="Glycosyl transferase family 1" evidence="1">
    <location>
        <begin position="186"/>
        <end position="349"/>
    </location>
</feature>
<dbReference type="CDD" id="cd03808">
    <property type="entry name" value="GT4_CapM-like"/>
    <property type="match status" value="1"/>
</dbReference>
<dbReference type="GO" id="GO:0016757">
    <property type="term" value="F:glycosyltransferase activity"/>
    <property type="evidence" value="ECO:0007669"/>
    <property type="project" value="InterPro"/>
</dbReference>
<reference evidence="3" key="1">
    <citation type="submission" date="2021-06" db="EMBL/GenBank/DDBJ databases">
        <authorList>
            <person name="Huq M.A."/>
        </authorList>
    </citation>
    <scope>NUCLEOTIDE SEQUENCE</scope>
    <source>
        <strain evidence="3">MAH-26</strain>
    </source>
</reference>
<name>A0A9E2S829_9BACT</name>
<protein>
    <submittedName>
        <fullName evidence="3">Glycosyltransferase family 4 protein</fullName>
    </submittedName>
</protein>
<dbReference type="InterPro" id="IPR001296">
    <property type="entry name" value="Glyco_trans_1"/>
</dbReference>
<keyword evidence="4" id="KW-1185">Reference proteome</keyword>
<dbReference type="Pfam" id="PF00534">
    <property type="entry name" value="Glycos_transf_1"/>
    <property type="match status" value="1"/>
</dbReference>
<dbReference type="RefSeq" id="WP_217791958.1">
    <property type="nucleotide sequence ID" value="NZ_JAHSPG010000011.1"/>
</dbReference>
<dbReference type="PANTHER" id="PTHR12526">
    <property type="entry name" value="GLYCOSYLTRANSFERASE"/>
    <property type="match status" value="1"/>
</dbReference>